<dbReference type="GO" id="GO:0009507">
    <property type="term" value="C:chloroplast"/>
    <property type="evidence" value="ECO:0007669"/>
    <property type="project" value="TreeGrafter"/>
</dbReference>
<keyword evidence="2" id="KW-1185">Reference proteome</keyword>
<gene>
    <name evidence="1" type="primary">gb07508</name>
    <name evidence="1" type="ORF">PR202_gb07508</name>
</gene>
<evidence type="ECO:0000313" key="1">
    <source>
        <dbReference type="EMBL" id="GJN20166.1"/>
    </source>
</evidence>
<accession>A0AAV5ECF9</accession>
<name>A0AAV5ECF9_ELECO</name>
<sequence>MATQARWHPPPPAAAPTASLLFPRPAASAPRRRPRRAATVVTPRAFGRADFDGFVRRAWQGANAGAERLAFEARQAAKRLDSRYSISRRLAEAARAARERAVEIDAELGIGRRWRSFSVDFSRNWPRVPIRCTPSPFLAIYLTLRALISA</sequence>
<dbReference type="EMBL" id="BQKI01000074">
    <property type="protein sequence ID" value="GJN20166.1"/>
    <property type="molecule type" value="Genomic_DNA"/>
</dbReference>
<reference evidence="1" key="1">
    <citation type="journal article" date="2018" name="DNA Res.">
        <title>Multiple hybrid de novo genome assembly of finger millet, an orphan allotetraploid crop.</title>
        <authorList>
            <person name="Hatakeyama M."/>
            <person name="Aluri S."/>
            <person name="Balachadran M.T."/>
            <person name="Sivarajan S.R."/>
            <person name="Patrignani A."/>
            <person name="Gruter S."/>
            <person name="Poveda L."/>
            <person name="Shimizu-Inatsugi R."/>
            <person name="Baeten J."/>
            <person name="Francoijs K.J."/>
            <person name="Nataraja K.N."/>
            <person name="Reddy Y.A.N."/>
            <person name="Phadnis S."/>
            <person name="Ravikumar R.L."/>
            <person name="Schlapbach R."/>
            <person name="Sreeman S.M."/>
            <person name="Shimizu K.K."/>
        </authorList>
    </citation>
    <scope>NUCLEOTIDE SEQUENCE</scope>
</reference>
<dbReference type="PANTHER" id="PTHR36356">
    <property type="entry name" value="EXPRESSED PROTEIN"/>
    <property type="match status" value="1"/>
</dbReference>
<organism evidence="1 2">
    <name type="scientific">Eleusine coracana subsp. coracana</name>
    <dbReference type="NCBI Taxonomy" id="191504"/>
    <lineage>
        <taxon>Eukaryota</taxon>
        <taxon>Viridiplantae</taxon>
        <taxon>Streptophyta</taxon>
        <taxon>Embryophyta</taxon>
        <taxon>Tracheophyta</taxon>
        <taxon>Spermatophyta</taxon>
        <taxon>Magnoliopsida</taxon>
        <taxon>Liliopsida</taxon>
        <taxon>Poales</taxon>
        <taxon>Poaceae</taxon>
        <taxon>PACMAD clade</taxon>
        <taxon>Chloridoideae</taxon>
        <taxon>Cynodonteae</taxon>
        <taxon>Eleusininae</taxon>
        <taxon>Eleusine</taxon>
    </lineage>
</organism>
<dbReference type="Proteomes" id="UP001054889">
    <property type="component" value="Unassembled WGS sequence"/>
</dbReference>
<comment type="caution">
    <text evidence="1">The sequence shown here is derived from an EMBL/GenBank/DDBJ whole genome shotgun (WGS) entry which is preliminary data.</text>
</comment>
<reference evidence="1" key="2">
    <citation type="submission" date="2021-12" db="EMBL/GenBank/DDBJ databases">
        <title>Resequencing data analysis of finger millet.</title>
        <authorList>
            <person name="Hatakeyama M."/>
            <person name="Aluri S."/>
            <person name="Balachadran M.T."/>
            <person name="Sivarajan S.R."/>
            <person name="Poveda L."/>
            <person name="Shimizu-Inatsugi R."/>
            <person name="Schlapbach R."/>
            <person name="Sreeman S.M."/>
            <person name="Shimizu K.K."/>
        </authorList>
    </citation>
    <scope>NUCLEOTIDE SEQUENCE</scope>
</reference>
<protein>
    <submittedName>
        <fullName evidence="1">Uncharacterized protein</fullName>
    </submittedName>
</protein>
<dbReference type="PANTHER" id="PTHR36356:SF1">
    <property type="entry name" value="EXPRESSED PROTEIN"/>
    <property type="match status" value="1"/>
</dbReference>
<proteinExistence type="predicted"/>
<dbReference type="AlphaFoldDB" id="A0AAV5ECF9"/>
<evidence type="ECO:0000313" key="2">
    <source>
        <dbReference type="Proteomes" id="UP001054889"/>
    </source>
</evidence>